<evidence type="ECO:0000313" key="3">
    <source>
        <dbReference type="Proteomes" id="UP000266673"/>
    </source>
</evidence>
<evidence type="ECO:0000313" key="2">
    <source>
        <dbReference type="EMBL" id="RIB06050.1"/>
    </source>
</evidence>
<accession>A0A397U742</accession>
<protein>
    <submittedName>
        <fullName evidence="2">Uncharacterized protein</fullName>
    </submittedName>
</protein>
<feature type="region of interest" description="Disordered" evidence="1">
    <location>
        <begin position="287"/>
        <end position="309"/>
    </location>
</feature>
<dbReference type="AlphaFoldDB" id="A0A397U742"/>
<gene>
    <name evidence="2" type="ORF">C2G38_2047095</name>
</gene>
<reference evidence="2 3" key="1">
    <citation type="submission" date="2018-06" db="EMBL/GenBank/DDBJ databases">
        <title>Comparative genomics reveals the genomic features of Rhizophagus irregularis, R. cerebriforme, R. diaphanum and Gigaspora rosea, and their symbiotic lifestyle signature.</title>
        <authorList>
            <person name="Morin E."/>
            <person name="San Clemente H."/>
            <person name="Chen E.C.H."/>
            <person name="De La Providencia I."/>
            <person name="Hainaut M."/>
            <person name="Kuo A."/>
            <person name="Kohler A."/>
            <person name="Murat C."/>
            <person name="Tang N."/>
            <person name="Roy S."/>
            <person name="Loubradou J."/>
            <person name="Henrissat B."/>
            <person name="Grigoriev I.V."/>
            <person name="Corradi N."/>
            <person name="Roux C."/>
            <person name="Martin F.M."/>
        </authorList>
    </citation>
    <scope>NUCLEOTIDE SEQUENCE [LARGE SCALE GENOMIC DNA]</scope>
    <source>
        <strain evidence="2 3">DAOM 194757</strain>
    </source>
</reference>
<name>A0A397U742_9GLOM</name>
<comment type="caution">
    <text evidence="2">The sequence shown here is derived from an EMBL/GenBank/DDBJ whole genome shotgun (WGS) entry which is preliminary data.</text>
</comment>
<keyword evidence="3" id="KW-1185">Reference proteome</keyword>
<dbReference type="EMBL" id="QKWP01001876">
    <property type="protein sequence ID" value="RIB06050.1"/>
    <property type="molecule type" value="Genomic_DNA"/>
</dbReference>
<evidence type="ECO:0000256" key="1">
    <source>
        <dbReference type="SAM" id="MobiDB-lite"/>
    </source>
</evidence>
<organism evidence="2 3">
    <name type="scientific">Gigaspora rosea</name>
    <dbReference type="NCBI Taxonomy" id="44941"/>
    <lineage>
        <taxon>Eukaryota</taxon>
        <taxon>Fungi</taxon>
        <taxon>Fungi incertae sedis</taxon>
        <taxon>Mucoromycota</taxon>
        <taxon>Glomeromycotina</taxon>
        <taxon>Glomeromycetes</taxon>
        <taxon>Diversisporales</taxon>
        <taxon>Gigasporaceae</taxon>
        <taxon>Gigaspora</taxon>
    </lineage>
</organism>
<feature type="region of interest" description="Disordered" evidence="1">
    <location>
        <begin position="1"/>
        <end position="21"/>
    </location>
</feature>
<proteinExistence type="predicted"/>
<sequence>MSDTVSENTSKKTKRGRKEANVWDHFNKEPVGDGHYSASCSYCTEKWNRGRPEDLKAHLALFCNSISQDIKIEYLEILATENSVKKMKKKIILEKQSEIFQDALTIKNILRNRQFWQDVEQLEIVLAPAKRAINAVETKSSNMALCFLELVKMAITIKNISNIIDSNFKKQCIKIYNRYWKQFDITTYLLAYFLHPKYRGKGCKDKVFREICLHAMKIWQNCGAKDNSYRILLNINHLQSMAQIHSFYITNMKSELKFSKDNFNEKELEIIVNEISETLIENSNFFDEEENENENEEENNDDSFDLYDEDDNETNLNDLLIAELIDLNFYDDNEIENNLSLSNQQQIEDEENLYIDLEEILNEEFQN</sequence>
<dbReference type="Proteomes" id="UP000266673">
    <property type="component" value="Unassembled WGS sequence"/>
</dbReference>